<dbReference type="EMBL" id="MGAQ01000010">
    <property type="protein sequence ID" value="OGK50843.1"/>
    <property type="molecule type" value="Genomic_DNA"/>
</dbReference>
<dbReference type="Proteomes" id="UP000178558">
    <property type="component" value="Unassembled WGS sequence"/>
</dbReference>
<dbReference type="AlphaFoldDB" id="A0A1F7J5F8"/>
<evidence type="ECO:0000313" key="1">
    <source>
        <dbReference type="EMBL" id="OGK50843.1"/>
    </source>
</evidence>
<evidence type="ECO:0000313" key="2">
    <source>
        <dbReference type="Proteomes" id="UP000178558"/>
    </source>
</evidence>
<organism evidence="1 2">
    <name type="scientific">Candidatus Roizmanbacteria bacterium RIFCSPLOWO2_01_FULL_40_42</name>
    <dbReference type="NCBI Taxonomy" id="1802066"/>
    <lineage>
        <taxon>Bacteria</taxon>
        <taxon>Candidatus Roizmaniibacteriota</taxon>
    </lineage>
</organism>
<reference evidence="1 2" key="1">
    <citation type="journal article" date="2016" name="Nat. Commun.">
        <title>Thousands of microbial genomes shed light on interconnected biogeochemical processes in an aquifer system.</title>
        <authorList>
            <person name="Anantharaman K."/>
            <person name="Brown C.T."/>
            <person name="Hug L.A."/>
            <person name="Sharon I."/>
            <person name="Castelle C.J."/>
            <person name="Probst A.J."/>
            <person name="Thomas B.C."/>
            <person name="Singh A."/>
            <person name="Wilkins M.J."/>
            <person name="Karaoz U."/>
            <person name="Brodie E.L."/>
            <person name="Williams K.H."/>
            <person name="Hubbard S.S."/>
            <person name="Banfield J.F."/>
        </authorList>
    </citation>
    <scope>NUCLEOTIDE SEQUENCE [LARGE SCALE GENOMIC DNA]</scope>
</reference>
<sequence length="68" mass="7684">MTETLRADSILQALQPDLFVKGIDKTWDDLTKYTRQTLSELGINVAFLGDTVDIHTTDFIERGQVIQS</sequence>
<protein>
    <submittedName>
        <fullName evidence="1">Uncharacterized protein</fullName>
    </submittedName>
</protein>
<gene>
    <name evidence="1" type="ORF">A3B50_01020</name>
</gene>
<name>A0A1F7J5F8_9BACT</name>
<accession>A0A1F7J5F8</accession>
<proteinExistence type="predicted"/>
<comment type="caution">
    <text evidence="1">The sequence shown here is derived from an EMBL/GenBank/DDBJ whole genome shotgun (WGS) entry which is preliminary data.</text>
</comment>